<sequence length="42" mass="4885">MLISWFMSVCSLLLKEALINILFKIFAEEKTVLLSVTRREVV</sequence>
<protein>
    <submittedName>
        <fullName evidence="1">Uncharacterized protein</fullName>
    </submittedName>
</protein>
<evidence type="ECO:0000313" key="1">
    <source>
        <dbReference type="EMBL" id="MBB4076472.1"/>
    </source>
</evidence>
<evidence type="ECO:0000313" key="2">
    <source>
        <dbReference type="Proteomes" id="UP000585970"/>
    </source>
</evidence>
<organism evidence="1 2">
    <name type="scientific">Bartonella fuyuanensis</name>
    <dbReference type="NCBI Taxonomy" id="1460968"/>
    <lineage>
        <taxon>Bacteria</taxon>
        <taxon>Pseudomonadati</taxon>
        <taxon>Pseudomonadota</taxon>
        <taxon>Alphaproteobacteria</taxon>
        <taxon>Hyphomicrobiales</taxon>
        <taxon>Bartonellaceae</taxon>
        <taxon>Bartonella</taxon>
    </lineage>
</organism>
<keyword evidence="2" id="KW-1185">Reference proteome</keyword>
<reference evidence="1 2" key="1">
    <citation type="submission" date="2020-08" db="EMBL/GenBank/DDBJ databases">
        <title>Genomic Encyclopedia of Type Strains, Phase IV (KMG-IV): sequencing the most valuable type-strain genomes for metagenomic binning, comparative biology and taxonomic classification.</title>
        <authorList>
            <person name="Goeker M."/>
        </authorList>
    </citation>
    <scope>NUCLEOTIDE SEQUENCE [LARGE SCALE GENOMIC DNA]</scope>
    <source>
        <strain evidence="1 2">DSM 100694</strain>
    </source>
</reference>
<name>A0A840DY76_9HYPH</name>
<dbReference type="AlphaFoldDB" id="A0A840DY76"/>
<proteinExistence type="predicted"/>
<gene>
    <name evidence="1" type="ORF">GGR08_000772</name>
</gene>
<accession>A0A840DY76</accession>
<dbReference type="Proteomes" id="UP000585970">
    <property type="component" value="Unassembled WGS sequence"/>
</dbReference>
<dbReference type="EMBL" id="JACIFE010000005">
    <property type="protein sequence ID" value="MBB4076472.1"/>
    <property type="molecule type" value="Genomic_DNA"/>
</dbReference>
<comment type="caution">
    <text evidence="1">The sequence shown here is derived from an EMBL/GenBank/DDBJ whole genome shotgun (WGS) entry which is preliminary data.</text>
</comment>